<keyword evidence="3" id="KW-1185">Reference proteome</keyword>
<sequence>MEALGAAASVIAIVEIVGRVSASAASFMHDIKDARKDMIQVRKDMSSLSALLGMVAEDLDHQGHSSSSRVGDMPHSKQHIINIANSCGAVLLEIETVLREGRSLFAWVTSGRERVDSLRARLETCKLSLDVALDYRTMVVVHDIKEDSTRIVGDLSAIQRDVALLLGKFDNIERKAAEAQRSADDAVDLPGGFMLDRFLNDCRSDAQTVLDNIEYQQDQDFEDDRPKAQAEASELAHEFSQEVKPEFASSSPSPKVLLKTSLGHEYNIPLEQCRTWPDMFEIIKCSYRHDPADTEEIENGRYTLYHDGQSVSPASWDDFVGPGRSVSLKLWKDEMIDLRDAVYRRFLLPWSMVNTWKGFEAILKQAFLPVEGVGPLVRQGRYDLIGPDDAFILPAAWEETVKPGMSIEMRMWACDEPVVTRLLGPYRKTFTGPGPDGGAHVSTSFNG</sequence>
<dbReference type="InterPro" id="IPR054464">
    <property type="entry name" value="ULD_fung"/>
</dbReference>
<protein>
    <recommendedName>
        <fullName evidence="1">Ubiquitin-like domain-containing protein</fullName>
    </recommendedName>
</protein>
<comment type="caution">
    <text evidence="2">The sequence shown here is derived from an EMBL/GenBank/DDBJ whole genome shotgun (WGS) entry which is preliminary data.</text>
</comment>
<feature type="domain" description="Ubiquitin-like" evidence="1">
    <location>
        <begin position="332"/>
        <end position="413"/>
    </location>
</feature>
<organism evidence="2 3">
    <name type="scientific">Diaporthe vaccinii</name>
    <dbReference type="NCBI Taxonomy" id="105482"/>
    <lineage>
        <taxon>Eukaryota</taxon>
        <taxon>Fungi</taxon>
        <taxon>Dikarya</taxon>
        <taxon>Ascomycota</taxon>
        <taxon>Pezizomycotina</taxon>
        <taxon>Sordariomycetes</taxon>
        <taxon>Sordariomycetidae</taxon>
        <taxon>Diaporthales</taxon>
        <taxon>Diaporthaceae</taxon>
        <taxon>Diaporthe</taxon>
        <taxon>Diaporthe eres species complex</taxon>
    </lineage>
</organism>
<dbReference type="EMBL" id="JBAWTH010000203">
    <property type="protein sequence ID" value="KAL2273020.1"/>
    <property type="molecule type" value="Genomic_DNA"/>
</dbReference>
<accession>A0ABR4DRK5</accession>
<evidence type="ECO:0000313" key="3">
    <source>
        <dbReference type="Proteomes" id="UP001600888"/>
    </source>
</evidence>
<dbReference type="Pfam" id="PF22893">
    <property type="entry name" value="ULD_2"/>
    <property type="match status" value="1"/>
</dbReference>
<name>A0ABR4DRK5_9PEZI</name>
<dbReference type="Proteomes" id="UP001600888">
    <property type="component" value="Unassembled WGS sequence"/>
</dbReference>
<gene>
    <name evidence="2" type="ORF">FJTKL_05635</name>
</gene>
<evidence type="ECO:0000313" key="2">
    <source>
        <dbReference type="EMBL" id="KAL2273020.1"/>
    </source>
</evidence>
<proteinExistence type="predicted"/>
<reference evidence="2 3" key="1">
    <citation type="submission" date="2024-03" db="EMBL/GenBank/DDBJ databases">
        <title>A high-quality draft genome sequence of Diaporthe vaccinii, a causative agent of upright dieback and viscid rot disease in cranberry plants.</title>
        <authorList>
            <person name="Sarrasin M."/>
            <person name="Lang B.F."/>
            <person name="Burger G."/>
        </authorList>
    </citation>
    <scope>NUCLEOTIDE SEQUENCE [LARGE SCALE GENOMIC DNA]</scope>
    <source>
        <strain evidence="2 3">IS7</strain>
    </source>
</reference>
<evidence type="ECO:0000259" key="1">
    <source>
        <dbReference type="Pfam" id="PF22893"/>
    </source>
</evidence>